<dbReference type="eggNOG" id="KOG0923">
    <property type="taxonomic scope" value="Eukaryota"/>
</dbReference>
<dbReference type="FunFam" id="3.40.50.300:FF:000726">
    <property type="entry name" value="Pre-mRNA-splicing factor ATP-dependent RNA helicase"/>
    <property type="match status" value="1"/>
</dbReference>
<dbReference type="PANTHER" id="PTHR18934">
    <property type="entry name" value="ATP-DEPENDENT RNA HELICASE"/>
    <property type="match status" value="1"/>
</dbReference>
<dbReference type="Pfam" id="PF04408">
    <property type="entry name" value="WHD_HA2"/>
    <property type="match status" value="1"/>
</dbReference>
<evidence type="ECO:0000256" key="11">
    <source>
        <dbReference type="SAM" id="MobiDB-lite"/>
    </source>
</evidence>
<dbReference type="SMART" id="SM00847">
    <property type="entry name" value="HA2"/>
    <property type="match status" value="1"/>
</dbReference>
<dbReference type="GO" id="GO:0016787">
    <property type="term" value="F:hydrolase activity"/>
    <property type="evidence" value="ECO:0007669"/>
    <property type="project" value="UniProtKB-KW"/>
</dbReference>
<dbReference type="InterPro" id="IPR014001">
    <property type="entry name" value="Helicase_ATP-bd"/>
</dbReference>
<sequence>MASSALKTFVSDSLFKLLGFSEAYLEEYVAALAAAAKSKPELERKISACELPPGPATAAFVDALWAQMQGGSQTGGAVASGTRTVHAGVDALGRVTTAAVADAVRANESVSRTLVEKNKSYGFLLADDDDDEPVARAEPRARRKRKRRRSPSTGSSGFKSSSRRKRRSQRRHTRTVVSGVAAESGGGGGSSSSSSSGSGGSSSSSGSSSAASEPTAKRAHGLVGSGGDKYDADAAEAAHEAALAAKEAARAQDEAERDALAERIRQRDEARTRKIGEAAAAAQRREEAERRRKMDADERRKLLDELRKISRRSYLEMREDRQLDELEASLRDEEMMFSKGELTADELAEYEIKKQLLELAKRKKALEAATLSYVMPKAYVTDEGKVDLKSKAELLKARYVEPSEAAGKVTSKDGFSEQQAWEELQIAKAAAAGGNGGPGAPRGTEKKYELLVEEEDYIEFVVDAGDARLAGEGEVPEPPSAAETHAKAHASLQEVRRSLPVYKFRDAFLDAVDKHKVVVLTGETGSGKTTQLPQYLHEHGYTRGGKMIGCTQPRRVAAMSVAARVAEEAGVTLGREVGYSIRFEDCTSDATVIKYMTDGMLLREFMSSPDLGAYSVMIIDEAHERTLGTDILFGLIKDIARYRDDIRIVIASATLDAEKFSDYFDMAPIFAIPGRRYPVDLYYTKAPEADYLDAAVMTVLQIHKSQPAGDVLVFLTGQAEIETAQAALEERGRSAGSTMGELIIAPIYANLPAELQANIFAPTPKGARKVVLATNIAETSVTIDGIRYVVDPGFCKQKSFNPRSGMESLVVTPVSQAGARQRAGRAGRVAPGKCFRLFTAWAFENELEPNNIPEIQRTNLGNVVLMLKSLGIDDLIHFDFMDPPPVEAITKALEQLYALGALNDRGQLTKLGRRMAEFPLDPQLAKAIIAGAEYGVVSELVTIAAMLSSGNAVFFRPKDKILHADAAHKAFHKDGGDHLMLLAVYNEWAAAGYSKNWCKESFVQYRTMCRARDIRDQLLHLLDRVEIPLNEVETGDEVAIRKAVTAGFFFNTARLSRTGGSYKTVKHQLGVSIHPQSCLNEKLPRWVVYFELVFTSREFMRQVIEIDPGWLTQVAPHYYKPSDVAEGERAARKMPNAKARARAQA</sequence>
<keyword evidence="3" id="KW-0507">mRNA processing</keyword>
<dbReference type="OMA" id="PLDPMMS"/>
<dbReference type="STRING" id="461836.A0A0L0DPM1"/>
<evidence type="ECO:0000256" key="1">
    <source>
        <dbReference type="ARBA" id="ARBA00004123"/>
    </source>
</evidence>
<evidence type="ECO:0000313" key="14">
    <source>
        <dbReference type="EMBL" id="KNC54205.1"/>
    </source>
</evidence>
<dbReference type="InterPro" id="IPR027417">
    <property type="entry name" value="P-loop_NTPase"/>
</dbReference>
<dbReference type="GO" id="GO:0008380">
    <property type="term" value="P:RNA splicing"/>
    <property type="evidence" value="ECO:0007669"/>
    <property type="project" value="UniProtKB-KW"/>
</dbReference>
<dbReference type="GeneID" id="25568331"/>
<dbReference type="SMART" id="SM00490">
    <property type="entry name" value="HELICc"/>
    <property type="match status" value="1"/>
</dbReference>
<dbReference type="InterPro" id="IPR007502">
    <property type="entry name" value="Helicase-assoc_dom"/>
</dbReference>
<dbReference type="PROSITE" id="PS00690">
    <property type="entry name" value="DEAH_ATP_HELICASE"/>
    <property type="match status" value="1"/>
</dbReference>
<dbReference type="EC" id="3.6.4.13" evidence="2"/>
<dbReference type="FunFam" id="3.40.50.300:FF:000007">
    <property type="entry name" value="Pre-mRNA-splicing factor ATP-dependent RNA helicase"/>
    <property type="match status" value="1"/>
</dbReference>
<evidence type="ECO:0000256" key="5">
    <source>
        <dbReference type="ARBA" id="ARBA00022801"/>
    </source>
</evidence>
<dbReference type="InterPro" id="IPR011545">
    <property type="entry name" value="DEAD/DEAH_box_helicase_dom"/>
</dbReference>
<dbReference type="GO" id="GO:0071013">
    <property type="term" value="C:catalytic step 2 spliceosome"/>
    <property type="evidence" value="ECO:0007669"/>
    <property type="project" value="TreeGrafter"/>
</dbReference>
<dbReference type="Pfam" id="PF21010">
    <property type="entry name" value="HA2_C"/>
    <property type="match status" value="1"/>
</dbReference>
<dbReference type="EMBL" id="GL349487">
    <property type="protein sequence ID" value="KNC54205.1"/>
    <property type="molecule type" value="Genomic_DNA"/>
</dbReference>
<accession>A0A0L0DPM1</accession>
<dbReference type="Gene3D" id="1.20.120.1080">
    <property type="match status" value="1"/>
</dbReference>
<dbReference type="InterPro" id="IPR011709">
    <property type="entry name" value="DEAD-box_helicase_OB_fold"/>
</dbReference>
<feature type="compositionally biased region" description="Basic residues" evidence="11">
    <location>
        <begin position="141"/>
        <end position="150"/>
    </location>
</feature>
<dbReference type="AlphaFoldDB" id="A0A0L0DPM1"/>
<dbReference type="GO" id="GO:0003724">
    <property type="term" value="F:RNA helicase activity"/>
    <property type="evidence" value="ECO:0007669"/>
    <property type="project" value="UniProtKB-EC"/>
</dbReference>
<evidence type="ECO:0000259" key="13">
    <source>
        <dbReference type="PROSITE" id="PS51194"/>
    </source>
</evidence>
<keyword evidence="4" id="KW-0547">Nucleotide-binding</keyword>
<dbReference type="FunFam" id="1.20.120.1080:FF:000001">
    <property type="entry name" value="Pre-mRNA-splicing factor ATP-dependent RNA helicase"/>
    <property type="match status" value="1"/>
</dbReference>
<dbReference type="Pfam" id="PF00271">
    <property type="entry name" value="Helicase_C"/>
    <property type="match status" value="1"/>
</dbReference>
<comment type="catalytic activity">
    <reaction evidence="10">
        <text>ATP + H2O = ADP + phosphate + H(+)</text>
        <dbReference type="Rhea" id="RHEA:13065"/>
        <dbReference type="ChEBI" id="CHEBI:15377"/>
        <dbReference type="ChEBI" id="CHEBI:15378"/>
        <dbReference type="ChEBI" id="CHEBI:30616"/>
        <dbReference type="ChEBI" id="CHEBI:43474"/>
        <dbReference type="ChEBI" id="CHEBI:456216"/>
        <dbReference type="EC" id="3.6.4.13"/>
    </reaction>
</comment>
<dbReference type="GO" id="GO:0003723">
    <property type="term" value="F:RNA binding"/>
    <property type="evidence" value="ECO:0007669"/>
    <property type="project" value="TreeGrafter"/>
</dbReference>
<evidence type="ECO:0000256" key="3">
    <source>
        <dbReference type="ARBA" id="ARBA00022664"/>
    </source>
</evidence>
<evidence type="ECO:0000256" key="7">
    <source>
        <dbReference type="ARBA" id="ARBA00022840"/>
    </source>
</evidence>
<name>A0A0L0DPM1_THETB</name>
<dbReference type="InterPro" id="IPR048333">
    <property type="entry name" value="HA2_WH"/>
</dbReference>
<dbReference type="Pfam" id="PF00270">
    <property type="entry name" value="DEAD"/>
    <property type="match status" value="1"/>
</dbReference>
<dbReference type="CDD" id="cd18791">
    <property type="entry name" value="SF2_C_RHA"/>
    <property type="match status" value="1"/>
</dbReference>
<dbReference type="PROSITE" id="PS51192">
    <property type="entry name" value="HELICASE_ATP_BIND_1"/>
    <property type="match status" value="1"/>
</dbReference>
<dbReference type="InterPro" id="IPR001650">
    <property type="entry name" value="Helicase_C-like"/>
</dbReference>
<dbReference type="PANTHER" id="PTHR18934:SF83">
    <property type="entry name" value="PRE-MRNA-SPLICING FACTOR ATP-DEPENDENT RNA HELICASE DHX16"/>
    <property type="match status" value="1"/>
</dbReference>
<evidence type="ECO:0000256" key="8">
    <source>
        <dbReference type="ARBA" id="ARBA00023187"/>
    </source>
</evidence>
<keyword evidence="15" id="KW-1185">Reference proteome</keyword>
<dbReference type="PROSITE" id="PS51194">
    <property type="entry name" value="HELICASE_CTER"/>
    <property type="match status" value="1"/>
</dbReference>
<gene>
    <name evidence="14" type="ORF">AMSG_09995</name>
</gene>
<dbReference type="GO" id="GO:0006397">
    <property type="term" value="P:mRNA processing"/>
    <property type="evidence" value="ECO:0007669"/>
    <property type="project" value="UniProtKB-KW"/>
</dbReference>
<feature type="domain" description="Helicase C-terminal" evidence="13">
    <location>
        <begin position="691"/>
        <end position="871"/>
    </location>
</feature>
<proteinExistence type="predicted"/>
<dbReference type="Pfam" id="PF07717">
    <property type="entry name" value="OB_NTP_bind"/>
    <property type="match status" value="1"/>
</dbReference>
<protein>
    <recommendedName>
        <fullName evidence="2">RNA helicase</fullName>
        <ecNumber evidence="2">3.6.4.13</ecNumber>
    </recommendedName>
</protein>
<comment type="subcellular location">
    <subcellularLocation>
        <location evidence="1">Nucleus</location>
    </subcellularLocation>
</comment>
<feature type="region of interest" description="Disordered" evidence="11">
    <location>
        <begin position="1126"/>
        <end position="1145"/>
    </location>
</feature>
<feature type="compositionally biased region" description="Basic residues" evidence="11">
    <location>
        <begin position="161"/>
        <end position="174"/>
    </location>
</feature>
<feature type="compositionally biased region" description="Basic and acidic residues" evidence="11">
    <location>
        <begin position="247"/>
        <end position="276"/>
    </location>
</feature>
<dbReference type="Proteomes" id="UP000054408">
    <property type="component" value="Unassembled WGS sequence"/>
</dbReference>
<evidence type="ECO:0000259" key="12">
    <source>
        <dbReference type="PROSITE" id="PS51192"/>
    </source>
</evidence>
<reference evidence="14 15" key="1">
    <citation type="submission" date="2010-05" db="EMBL/GenBank/DDBJ databases">
        <title>The Genome Sequence of Thecamonas trahens ATCC 50062.</title>
        <authorList>
            <consortium name="The Broad Institute Genome Sequencing Platform"/>
            <person name="Russ C."/>
            <person name="Cuomo C."/>
            <person name="Shea T."/>
            <person name="Young S.K."/>
            <person name="Zeng Q."/>
            <person name="Koehrsen M."/>
            <person name="Haas B."/>
            <person name="Borodovsky M."/>
            <person name="Guigo R."/>
            <person name="Alvarado L."/>
            <person name="Berlin A."/>
            <person name="Bochicchio J."/>
            <person name="Borenstein D."/>
            <person name="Chapman S."/>
            <person name="Chen Z."/>
            <person name="Freedman E."/>
            <person name="Gellesch M."/>
            <person name="Goldberg J."/>
            <person name="Griggs A."/>
            <person name="Gujja S."/>
            <person name="Heilman E."/>
            <person name="Heiman D."/>
            <person name="Hepburn T."/>
            <person name="Howarth C."/>
            <person name="Jen D."/>
            <person name="Larson L."/>
            <person name="Mehta T."/>
            <person name="Park D."/>
            <person name="Pearson M."/>
            <person name="Roberts A."/>
            <person name="Saif S."/>
            <person name="Shenoy N."/>
            <person name="Sisk P."/>
            <person name="Stolte C."/>
            <person name="Sykes S."/>
            <person name="Thomson T."/>
            <person name="Walk T."/>
            <person name="White J."/>
            <person name="Yandava C."/>
            <person name="Burger G."/>
            <person name="Gray M.W."/>
            <person name="Holland P.W.H."/>
            <person name="King N."/>
            <person name="Lang F.B.F."/>
            <person name="Roger A.J."/>
            <person name="Ruiz-Trillo I."/>
            <person name="Lander E."/>
            <person name="Nusbaum C."/>
        </authorList>
    </citation>
    <scope>NUCLEOTIDE SEQUENCE [LARGE SCALE GENOMIC DNA]</scope>
    <source>
        <strain evidence="14 15">ATCC 50062</strain>
    </source>
</reference>
<keyword evidence="6" id="KW-0347">Helicase</keyword>
<dbReference type="SMART" id="SM00487">
    <property type="entry name" value="DEXDc"/>
    <property type="match status" value="1"/>
</dbReference>
<feature type="compositionally biased region" description="Low complexity" evidence="11">
    <location>
        <begin position="191"/>
        <end position="209"/>
    </location>
</feature>
<dbReference type="InterPro" id="IPR002464">
    <property type="entry name" value="DNA/RNA_helicase_DEAH_CS"/>
</dbReference>
<dbReference type="GO" id="GO:0071006">
    <property type="term" value="C:U2-type catalytic step 1 spliceosome"/>
    <property type="evidence" value="ECO:0007669"/>
    <property type="project" value="UniProtKB-ARBA"/>
</dbReference>
<feature type="compositionally biased region" description="Basic and acidic residues" evidence="11">
    <location>
        <begin position="283"/>
        <end position="299"/>
    </location>
</feature>
<dbReference type="GO" id="GO:0005524">
    <property type="term" value="F:ATP binding"/>
    <property type="evidence" value="ECO:0007669"/>
    <property type="project" value="UniProtKB-KW"/>
</dbReference>
<dbReference type="RefSeq" id="XP_013753845.1">
    <property type="nucleotide sequence ID" value="XM_013898391.1"/>
</dbReference>
<keyword evidence="7" id="KW-0067">ATP-binding</keyword>
<evidence type="ECO:0000256" key="6">
    <source>
        <dbReference type="ARBA" id="ARBA00022806"/>
    </source>
</evidence>
<feature type="compositionally biased region" description="Basic and acidic residues" evidence="11">
    <location>
        <begin position="228"/>
        <end position="239"/>
    </location>
</feature>
<evidence type="ECO:0000256" key="4">
    <source>
        <dbReference type="ARBA" id="ARBA00022741"/>
    </source>
</evidence>
<feature type="region of interest" description="Disordered" evidence="11">
    <location>
        <begin position="133"/>
        <end position="299"/>
    </location>
</feature>
<evidence type="ECO:0000256" key="2">
    <source>
        <dbReference type="ARBA" id="ARBA00012552"/>
    </source>
</evidence>
<dbReference type="OrthoDB" id="10253254at2759"/>
<keyword evidence="8" id="KW-0508">mRNA splicing</keyword>
<dbReference type="Gene3D" id="3.40.50.300">
    <property type="entry name" value="P-loop containing nucleotide triphosphate hydrolases"/>
    <property type="match status" value="2"/>
</dbReference>
<feature type="domain" description="Helicase ATP-binding" evidence="12">
    <location>
        <begin position="509"/>
        <end position="673"/>
    </location>
</feature>
<evidence type="ECO:0000313" key="15">
    <source>
        <dbReference type="Proteomes" id="UP000054408"/>
    </source>
</evidence>
<evidence type="ECO:0000256" key="10">
    <source>
        <dbReference type="ARBA" id="ARBA00047984"/>
    </source>
</evidence>
<keyword evidence="9" id="KW-0539">Nucleus</keyword>
<keyword evidence="5" id="KW-0378">Hydrolase</keyword>
<organism evidence="14 15">
    <name type="scientific">Thecamonas trahens ATCC 50062</name>
    <dbReference type="NCBI Taxonomy" id="461836"/>
    <lineage>
        <taxon>Eukaryota</taxon>
        <taxon>Apusozoa</taxon>
        <taxon>Apusomonadida</taxon>
        <taxon>Apusomonadidae</taxon>
        <taxon>Thecamonas</taxon>
    </lineage>
</organism>
<feature type="compositionally biased region" description="Low complexity" evidence="11">
    <location>
        <begin position="151"/>
        <end position="160"/>
    </location>
</feature>
<dbReference type="SUPFAM" id="SSF52540">
    <property type="entry name" value="P-loop containing nucleoside triphosphate hydrolases"/>
    <property type="match status" value="1"/>
</dbReference>
<evidence type="ECO:0000256" key="9">
    <source>
        <dbReference type="ARBA" id="ARBA00023242"/>
    </source>
</evidence>